<dbReference type="AlphaFoldDB" id="F1YEB0"/>
<dbReference type="Proteomes" id="UP000035065">
    <property type="component" value="Unassembled WGS sequence"/>
</dbReference>
<name>F1YEB0_9ACTN</name>
<protein>
    <recommendedName>
        <fullName evidence="3">DUF488 family protein</fullName>
    </recommendedName>
</protein>
<dbReference type="STRING" id="644548.SCNU_00155"/>
<keyword evidence="2" id="KW-1185">Reference proteome</keyword>
<proteinExistence type="predicted"/>
<organism evidence="1 2">
    <name type="scientific">Gordonia neofelifaecis NRRL B-59395</name>
    <dbReference type="NCBI Taxonomy" id="644548"/>
    <lineage>
        <taxon>Bacteria</taxon>
        <taxon>Bacillati</taxon>
        <taxon>Actinomycetota</taxon>
        <taxon>Actinomycetes</taxon>
        <taxon>Mycobacteriales</taxon>
        <taxon>Gordoniaceae</taxon>
        <taxon>Gordonia</taxon>
    </lineage>
</organism>
<dbReference type="eggNOG" id="ENOG502ZYCK">
    <property type="taxonomic scope" value="Bacteria"/>
</dbReference>
<comment type="caution">
    <text evidence="1">The sequence shown here is derived from an EMBL/GenBank/DDBJ whole genome shotgun (WGS) entry which is preliminary data.</text>
</comment>
<dbReference type="EMBL" id="AEUD01000001">
    <property type="protein sequence ID" value="EGD56743.1"/>
    <property type="molecule type" value="Genomic_DNA"/>
</dbReference>
<evidence type="ECO:0000313" key="2">
    <source>
        <dbReference type="Proteomes" id="UP000035065"/>
    </source>
</evidence>
<sequence length="126" mass="14397">MITVSTCSFREYRPHMGVPVRTSVGAAKWFPHDVTEWPATYPRWSWVRTLDEPEYRTRYMAMLDARRDTIRAELDAFHSAGQPVCLLCHCNLAKPGAWCHRRLLAEYLGTAFGLTVPELGATATPW</sequence>
<gene>
    <name evidence="1" type="ORF">SCNU_00155</name>
</gene>
<evidence type="ECO:0008006" key="3">
    <source>
        <dbReference type="Google" id="ProtNLM"/>
    </source>
</evidence>
<reference evidence="1 2" key="1">
    <citation type="journal article" date="2011" name="J. Bacteriol.">
        <title>Draft Genome Sequence of Gordonia neofelifaecis NRRL B-59395, a Cholesterol-Degrading Actinomycete.</title>
        <authorList>
            <person name="Ge F."/>
            <person name="Li W."/>
            <person name="Chen G."/>
            <person name="Liu Y."/>
            <person name="Zhang G."/>
            <person name="Yong B."/>
            <person name="Wang Q."/>
            <person name="Wang N."/>
            <person name="Huang Z."/>
            <person name="Li W."/>
            <person name="Wang J."/>
            <person name="Wu C."/>
            <person name="Xie Q."/>
            <person name="Liu G."/>
        </authorList>
    </citation>
    <scope>NUCLEOTIDE SEQUENCE [LARGE SCALE GENOMIC DNA]</scope>
    <source>
        <strain evidence="1 2">NRRL B-59395</strain>
    </source>
</reference>
<evidence type="ECO:0000313" key="1">
    <source>
        <dbReference type="EMBL" id="EGD56743.1"/>
    </source>
</evidence>
<accession>F1YEB0</accession>